<keyword evidence="2" id="KW-0812">Transmembrane</keyword>
<keyword evidence="4" id="KW-1185">Reference proteome</keyword>
<dbReference type="PANTHER" id="PTHR30203">
    <property type="entry name" value="OUTER MEMBRANE CATION EFFLUX PROTEIN"/>
    <property type="match status" value="1"/>
</dbReference>
<proteinExistence type="inferred from homology"/>
<evidence type="ECO:0000256" key="2">
    <source>
        <dbReference type="RuleBase" id="RU362097"/>
    </source>
</evidence>
<dbReference type="InterPro" id="IPR010131">
    <property type="entry name" value="MdtP/NodT-like"/>
</dbReference>
<dbReference type="RefSeq" id="WP_078745632.1">
    <property type="nucleotide sequence ID" value="NZ_FUXG01000013.1"/>
</dbReference>
<keyword evidence="2" id="KW-1134">Transmembrane beta strand</keyword>
<accession>A0A1T4QWL1</accession>
<dbReference type="EMBL" id="MTSM01000001">
    <property type="protein sequence ID" value="OPX57087.1"/>
    <property type="molecule type" value="Genomic_DNA"/>
</dbReference>
<dbReference type="GO" id="GO:0015562">
    <property type="term" value="F:efflux transmembrane transporter activity"/>
    <property type="evidence" value="ECO:0007669"/>
    <property type="project" value="InterPro"/>
</dbReference>
<dbReference type="InterPro" id="IPR003423">
    <property type="entry name" value="OMP_efflux"/>
</dbReference>
<dbReference type="Gene3D" id="1.20.1600.10">
    <property type="entry name" value="Outer membrane efflux proteins (OEP)"/>
    <property type="match status" value="1"/>
</dbReference>
<gene>
    <name evidence="3" type="ORF">BTE48_01265</name>
</gene>
<protein>
    <recommendedName>
        <fullName evidence="5">RND transporter</fullName>
    </recommendedName>
</protein>
<comment type="similarity">
    <text evidence="1 2">Belongs to the outer membrane factor (OMF) (TC 1.B.17) family.</text>
</comment>
<dbReference type="OrthoDB" id="9770517at2"/>
<dbReference type="SUPFAM" id="SSF56954">
    <property type="entry name" value="Outer membrane efflux proteins (OEP)"/>
    <property type="match status" value="1"/>
</dbReference>
<dbReference type="AlphaFoldDB" id="A0A1T4QWL1"/>
<keyword evidence="2" id="KW-0564">Palmitate</keyword>
<evidence type="ECO:0008006" key="5">
    <source>
        <dbReference type="Google" id="ProtNLM"/>
    </source>
</evidence>
<keyword evidence="2" id="KW-0472">Membrane</keyword>
<dbReference type="PANTHER" id="PTHR30203:SF33">
    <property type="entry name" value="BLR4455 PROTEIN"/>
    <property type="match status" value="1"/>
</dbReference>
<dbReference type="Gene3D" id="2.20.200.10">
    <property type="entry name" value="Outer membrane efflux proteins (OEP)"/>
    <property type="match status" value="1"/>
</dbReference>
<dbReference type="Pfam" id="PF02321">
    <property type="entry name" value="OEP"/>
    <property type="match status" value="2"/>
</dbReference>
<dbReference type="Proteomes" id="UP000191418">
    <property type="component" value="Unassembled WGS sequence"/>
</dbReference>
<dbReference type="GO" id="GO:0009279">
    <property type="term" value="C:cell outer membrane"/>
    <property type="evidence" value="ECO:0007669"/>
    <property type="project" value="UniProtKB-SubCell"/>
</dbReference>
<comment type="subcellular location">
    <subcellularLocation>
        <location evidence="2">Cell outer membrane</location>
        <topology evidence="2">Lipid-anchor</topology>
    </subcellularLocation>
</comment>
<dbReference type="NCBIfam" id="TIGR01845">
    <property type="entry name" value="outer_NodT"/>
    <property type="match status" value="1"/>
</dbReference>
<reference evidence="3 4" key="1">
    <citation type="submission" date="2017-01" db="EMBL/GenBank/DDBJ databases">
        <title>Genome Sequencing of a Marine Spirillum, Oceanospirillum multiglobuliferum ATCC 33336, from Japan.</title>
        <authorList>
            <person name="Carney J.G."/>
            <person name="Trachtenberg A.M."/>
            <person name="Rheaume B.A."/>
            <person name="Linnane J.D."/>
            <person name="Pitts N.L."/>
            <person name="Mykles D.L."/>
            <person name="Maclea K.S."/>
        </authorList>
    </citation>
    <scope>NUCLEOTIDE SEQUENCE [LARGE SCALE GENOMIC DNA]</scope>
    <source>
        <strain evidence="3 4">ATCC 33336</strain>
    </source>
</reference>
<evidence type="ECO:0000313" key="4">
    <source>
        <dbReference type="Proteomes" id="UP000191418"/>
    </source>
</evidence>
<keyword evidence="2" id="KW-0449">Lipoprotein</keyword>
<sequence length="801" mass="89417">MFIVESSKIEKFSLKKYGLQILKTASILLLLSACSVSDGKNSDDIVTLPEIGDQVDSINAVSANDEKKVGYSRGVMPSDIGFDLWWRFVGSDELEMLIDRAVVNSQTLQISAQRVVQAKALSIQADASSLPDVNAKAGYSINAPKSGVDSTAKGGSPKANSGTYNIGLDATYTVDLWGQRENLSRSSDLKLKQAIYQYDAELLNLVTELSKRYLEYLSLNDRIANAKESEQALASMLTSMEALYEQGDATAVEMQMQRSSVYNSKILLPSLLLQQKKLEHQIARLVGVAPGELALSNNGLSSVRLPADVRSISSSYILRRPDVRAIEAAMLAADADLHVARAALLPSLTLSSGVGFGSSNFDELFQPHTLMWNFISSLTATIFDGGKKEQQVKYSQAVRAELVESYVFTLYAGLQSAKDALASLEYSEDRLEIQRVSTEASKIAYEFGFESYQVGGIDFLTFLDSAHSYQKRKDELFVFDLEYYQSFVDFYSALGGGILYRGSDKPRYNQKTILSSQVIKRRSYTEGGWLDKAVRVERDDWLVRLSGVYDQFSVEAVLRDLPRRYSNLKPVKEILAEKIGFNKEDRNNGVSWYALSAIGFASKEEAVSWCDMLRKTQQRCIVYKMKDSFEVEGKFTLKAADGIHSLEHMYAINEEKKRSQEVGFEADNKKFNNKYGRVYSLLSINDNEAWLIGNSSYRVWKFSAGDQLHYSGNVRSVDKESVIVSFDGSDYLLKPIYYLEKVESNSAGSLVAKVRWGGRSGKVFFYRVGDKVYGNGTVEEINSNAVVINWKGYRISLALNQ</sequence>
<comment type="caution">
    <text evidence="3">The sequence shown here is derived from an EMBL/GenBank/DDBJ whole genome shotgun (WGS) entry which is preliminary data.</text>
</comment>
<name>A0A1T4QWL1_9GAMM</name>
<evidence type="ECO:0000313" key="3">
    <source>
        <dbReference type="EMBL" id="OPX57087.1"/>
    </source>
</evidence>
<organism evidence="3 4">
    <name type="scientific">Oceanospirillum multiglobuliferum</name>
    <dbReference type="NCBI Taxonomy" id="64969"/>
    <lineage>
        <taxon>Bacteria</taxon>
        <taxon>Pseudomonadati</taxon>
        <taxon>Pseudomonadota</taxon>
        <taxon>Gammaproteobacteria</taxon>
        <taxon>Oceanospirillales</taxon>
        <taxon>Oceanospirillaceae</taxon>
        <taxon>Oceanospirillum</taxon>
    </lineage>
</organism>
<dbReference type="STRING" id="64969.SAMN02745127_02047"/>
<evidence type="ECO:0000256" key="1">
    <source>
        <dbReference type="ARBA" id="ARBA00007613"/>
    </source>
</evidence>